<name>A0ABP7ALP3_9ACTN</name>
<keyword evidence="2" id="KW-1185">Reference proteome</keyword>
<organism evidence="1 2">
    <name type="scientific">Microlunatus ginsengisoli</name>
    <dbReference type="NCBI Taxonomy" id="363863"/>
    <lineage>
        <taxon>Bacteria</taxon>
        <taxon>Bacillati</taxon>
        <taxon>Actinomycetota</taxon>
        <taxon>Actinomycetes</taxon>
        <taxon>Propionibacteriales</taxon>
        <taxon>Propionibacteriaceae</taxon>
        <taxon>Microlunatus</taxon>
    </lineage>
</organism>
<sequence length="459" mass="51341">MYPKQQSQKGLPKGELVGFIASYLLSKRFDDEDEATDAAIDFIDFCKGRAWVLTDVGSEIFGFTHRTFLEYFAASQLVRLSPSADALYEELFERIVAQEWDVVAQLAVQILGRTVEDGADDFLQLVVSNAHLKDQVSRLNVASFAARSLTFIVPRPPVLRDIVDHIFSLYVEEGVNEARSSEVLGQLTGAAAENLPLIEKYLADAAERSLRASFGSASRALLVLWYTWTFRSSVEVDDENRQYWKKNRAALRERAKPHMKEVYRDHSWVAVRLWADGDIELSELLSVHGLVSLYERLDVSGSSRIAPFATTVVGHLLSGSEVERFDRLAKELNDSLVTLPTPWISARPEALEHSARIDLDPSPIAIVPSDADIPSDATRLGAVILLGLPYLELRARAKGGHKRQNRLLDAWGFLLAFRGGQIPRREGIPFVERLGLESAALEFVLSWAERRVSVLAEPR</sequence>
<comment type="caution">
    <text evidence="1">The sequence shown here is derived from an EMBL/GenBank/DDBJ whole genome shotgun (WGS) entry which is preliminary data.</text>
</comment>
<dbReference type="Proteomes" id="UP001501490">
    <property type="component" value="Unassembled WGS sequence"/>
</dbReference>
<evidence type="ECO:0000313" key="2">
    <source>
        <dbReference type="Proteomes" id="UP001501490"/>
    </source>
</evidence>
<gene>
    <name evidence="1" type="ORF">GCM10022236_42840</name>
</gene>
<protein>
    <submittedName>
        <fullName evidence="1">Uncharacterized protein</fullName>
    </submittedName>
</protein>
<accession>A0ABP7ALP3</accession>
<evidence type="ECO:0000313" key="1">
    <source>
        <dbReference type="EMBL" id="GAA3635704.1"/>
    </source>
</evidence>
<proteinExistence type="predicted"/>
<dbReference type="EMBL" id="BAABAB010000039">
    <property type="protein sequence ID" value="GAA3635704.1"/>
    <property type="molecule type" value="Genomic_DNA"/>
</dbReference>
<reference evidence="2" key="1">
    <citation type="journal article" date="2019" name="Int. J. Syst. Evol. Microbiol.">
        <title>The Global Catalogue of Microorganisms (GCM) 10K type strain sequencing project: providing services to taxonomists for standard genome sequencing and annotation.</title>
        <authorList>
            <consortium name="The Broad Institute Genomics Platform"/>
            <consortium name="The Broad Institute Genome Sequencing Center for Infectious Disease"/>
            <person name="Wu L."/>
            <person name="Ma J."/>
        </authorList>
    </citation>
    <scope>NUCLEOTIDE SEQUENCE [LARGE SCALE GENOMIC DNA]</scope>
    <source>
        <strain evidence="2">JCM 16929</strain>
    </source>
</reference>